<keyword evidence="3" id="KW-1185">Reference proteome</keyword>
<proteinExistence type="predicted"/>
<evidence type="ECO:0000256" key="1">
    <source>
        <dbReference type="SAM" id="MobiDB-lite"/>
    </source>
</evidence>
<dbReference type="Proteomes" id="UP000190648">
    <property type="component" value="Unassembled WGS sequence"/>
</dbReference>
<feature type="region of interest" description="Disordered" evidence="1">
    <location>
        <begin position="1"/>
        <end position="46"/>
    </location>
</feature>
<accession>A0A1V4KJA8</accession>
<gene>
    <name evidence="2" type="ORF">AV530_004602</name>
</gene>
<comment type="caution">
    <text evidence="2">The sequence shown here is derived from an EMBL/GenBank/DDBJ whole genome shotgun (WGS) entry which is preliminary data.</text>
</comment>
<evidence type="ECO:0000313" key="3">
    <source>
        <dbReference type="Proteomes" id="UP000190648"/>
    </source>
</evidence>
<sequence>MQRKEEEEDGEDEEEDEEDEDEENEEEDEEENEEEDEENEEEDEEGVATVFHKNAAMDLAGSNKLSFLCMNQRDFFLPSGMDGALLMKDCKKVTHQEEKLRIIQWQDGLITTLEPIPAAEREPHGKARAGRPAEPVIVFTTRNSCHSTFGSRILF</sequence>
<name>A0A1V4KJA8_PATFA</name>
<dbReference type="AlphaFoldDB" id="A0A1V4KJA8"/>
<dbReference type="EMBL" id="LSYS01003090">
    <property type="protein sequence ID" value="OPJ83917.1"/>
    <property type="molecule type" value="Genomic_DNA"/>
</dbReference>
<evidence type="ECO:0000313" key="2">
    <source>
        <dbReference type="EMBL" id="OPJ83917.1"/>
    </source>
</evidence>
<protein>
    <submittedName>
        <fullName evidence="2">Uncharacterized protein</fullName>
    </submittedName>
</protein>
<organism evidence="2 3">
    <name type="scientific">Patagioenas fasciata monilis</name>
    <dbReference type="NCBI Taxonomy" id="372326"/>
    <lineage>
        <taxon>Eukaryota</taxon>
        <taxon>Metazoa</taxon>
        <taxon>Chordata</taxon>
        <taxon>Craniata</taxon>
        <taxon>Vertebrata</taxon>
        <taxon>Euteleostomi</taxon>
        <taxon>Archelosauria</taxon>
        <taxon>Archosauria</taxon>
        <taxon>Dinosauria</taxon>
        <taxon>Saurischia</taxon>
        <taxon>Theropoda</taxon>
        <taxon>Coelurosauria</taxon>
        <taxon>Aves</taxon>
        <taxon>Neognathae</taxon>
        <taxon>Neoaves</taxon>
        <taxon>Columbimorphae</taxon>
        <taxon>Columbiformes</taxon>
        <taxon>Columbidae</taxon>
        <taxon>Patagioenas</taxon>
    </lineage>
</organism>
<reference evidence="2 3" key="1">
    <citation type="submission" date="2016-02" db="EMBL/GenBank/DDBJ databases">
        <title>Band-tailed pigeon sequencing and assembly.</title>
        <authorList>
            <person name="Soares A.E."/>
            <person name="Novak B.J."/>
            <person name="Rice E.S."/>
            <person name="O'Connell B."/>
            <person name="Chang D."/>
            <person name="Weber S."/>
            <person name="Shapiro B."/>
        </authorList>
    </citation>
    <scope>NUCLEOTIDE SEQUENCE [LARGE SCALE GENOMIC DNA]</scope>
    <source>
        <strain evidence="2">BTP2013</strain>
        <tissue evidence="2">Blood</tissue>
    </source>
</reference>